<dbReference type="Proteomes" id="UP000014400">
    <property type="component" value="Unassembled WGS sequence"/>
</dbReference>
<dbReference type="EMBL" id="ATCF01000016">
    <property type="protein sequence ID" value="EPD99454.1"/>
    <property type="molecule type" value="Genomic_DNA"/>
</dbReference>
<name>S3CFZ0_9BURK</name>
<sequence length="1176" mass="123782">MSSAQNASIFQSAWLAPFPRLTSIAAAVLTLLTAPVANASVIAAVKNAQGNDVMLFKLLSGAESGTGEDVSAADQGALLEAGAWLGELFGMPAAAPTVIAAADPFVSYASGSAWFDDNGRPAMALSWTEGLSSSQPSGGVYLGPAPGASYDYSPLAVLPSHALGSARISTILHELTHSAGMASIETGDYLGFECPNGWCHTAFTEKLTFNGKPIEAGSSLSGLVSFDSMPENLQTDLNKVRWYLGNSGIGFQGKNVREVIGENTVMYFPDEVTDSEEAVHEAISVTGAIPVLGAEMGNLDFSHLELQNSLLSHQSWRNWGTFMEAELAMLQDLGYQLDRKRFFGTSIYASGAEYTVGQAFWARNDREEWIKDQPSQQTNAVGVHVYGSRSKVTVAADQLADGAGSIGVRVDGSANQLSVNENVLISANGTGGIGMAFTYGRNHTLLLEGKVQALGSGGSALVFDFGGSILGDENQVRGSWTAGAATEYGWLTFHPKELNFPQVLQGSLIKSAVIAGTLQGSDAAIRIGPTAHVAQIRLADGAHIEGDIVSSWSAVGTAEDFFDGYCSVILTDSVNRAAAFVPLGTDVTTNLIFGGTEDGAAAQASDLKPFVYAGNVIGPWSIRMQAADGTDLRLENTINQVVGMTVNRGARLSGSAVFDFTGLSARMAEVGGTLITGSEEIPNFQAGALVNAGTLVSTPSSGSIVILGDYVQSGKLVLGMRPSGELMPLSVSGTTEVRDDASLAVVPGGGWFEGELAKDPHPYGAVSTSGANTEASASLLEKAAWDLDLMTAKDFSPAVDFTCSEGVLKAAHQKNAYSKFLTSSAPSWQWGLAKQLDQAASQAPEVLHELYGDLDFSASDGSDIVRALGNLGNFSRDDSLRALFSWERLLNRQLFAHHETTQEGERQVWAVPLAAHFSDGGAGTNVTGAVLGVDFLWGETQSAVYAAMGHLETSAGPEHSTSRGEGIWLGGKLGRTLASGLRFEGQLRGGVYSAERSRTVELAQSISRIESDETVYLLSGALRTGWIGTLGESEVEFFPHVLMTGTVLRTPTLTESGTGALSIRRSFLHSAAAGAGLTVNVPAPSQFSDYAWNWSFSIEWTRELTERAGNVSFGLAGAAGETARSIDWPERNRLAGSVSLELLRKSGFSAALRLDGETMGSAHSAGAASAELHWTW</sequence>
<organism evidence="2 3">
    <name type="scientific">Sutterella wadsworthensis HGA0223</name>
    <dbReference type="NCBI Taxonomy" id="1203554"/>
    <lineage>
        <taxon>Bacteria</taxon>
        <taxon>Pseudomonadati</taxon>
        <taxon>Pseudomonadota</taxon>
        <taxon>Betaproteobacteria</taxon>
        <taxon>Burkholderiales</taxon>
        <taxon>Sutterellaceae</taxon>
        <taxon>Sutterella</taxon>
    </lineage>
</organism>
<dbReference type="PROSITE" id="PS51208">
    <property type="entry name" value="AUTOTRANSPORTER"/>
    <property type="match status" value="1"/>
</dbReference>
<dbReference type="eggNOG" id="COG4625">
    <property type="taxonomic scope" value="Bacteria"/>
</dbReference>
<evidence type="ECO:0000313" key="2">
    <source>
        <dbReference type="EMBL" id="EPD99454.1"/>
    </source>
</evidence>
<dbReference type="SUPFAM" id="SSF103515">
    <property type="entry name" value="Autotransporter"/>
    <property type="match status" value="1"/>
</dbReference>
<protein>
    <recommendedName>
        <fullName evidence="1">Autotransporter domain-containing protein</fullName>
    </recommendedName>
</protein>
<dbReference type="SMART" id="SM00869">
    <property type="entry name" value="Autotransporter"/>
    <property type="match status" value="1"/>
</dbReference>
<gene>
    <name evidence="2" type="ORF">HMPREF1476_01133</name>
</gene>
<keyword evidence="3" id="KW-1185">Reference proteome</keyword>
<dbReference type="HOGENOM" id="CLU_009848_0_0_4"/>
<reference evidence="2 3" key="1">
    <citation type="submission" date="2013-04" db="EMBL/GenBank/DDBJ databases">
        <title>The Genome Sequence of Sutterella wadsworthensis HGA0223.</title>
        <authorList>
            <consortium name="The Broad Institute Genomics Platform"/>
            <person name="Earl A."/>
            <person name="Ward D."/>
            <person name="Feldgarden M."/>
            <person name="Gevers D."/>
            <person name="Schmidt T.M."/>
            <person name="Dover J."/>
            <person name="Dai D."/>
            <person name="Walker B."/>
            <person name="Young S."/>
            <person name="Zeng Q."/>
            <person name="Gargeya S."/>
            <person name="Fitzgerald M."/>
            <person name="Haas B."/>
            <person name="Abouelleil A."/>
            <person name="Allen A.W."/>
            <person name="Alvarado L."/>
            <person name="Arachchi H.M."/>
            <person name="Berlin A.M."/>
            <person name="Chapman S.B."/>
            <person name="Gainer-Dewar J."/>
            <person name="Goldberg J."/>
            <person name="Griggs A."/>
            <person name="Gujja S."/>
            <person name="Hansen M."/>
            <person name="Howarth C."/>
            <person name="Imamovic A."/>
            <person name="Ireland A."/>
            <person name="Larimer J."/>
            <person name="McCowan C."/>
            <person name="Murphy C."/>
            <person name="Pearson M."/>
            <person name="Poon T.W."/>
            <person name="Priest M."/>
            <person name="Roberts A."/>
            <person name="Saif S."/>
            <person name="Shea T."/>
            <person name="Sisk P."/>
            <person name="Sykes S."/>
            <person name="Wortman J."/>
            <person name="Nusbaum C."/>
            <person name="Birren B."/>
        </authorList>
    </citation>
    <scope>NUCLEOTIDE SEQUENCE [LARGE SCALE GENOMIC DNA]</scope>
    <source>
        <strain evidence="2 3">HGA0223</strain>
    </source>
</reference>
<accession>S3CFZ0</accession>
<proteinExistence type="predicted"/>
<dbReference type="InterPro" id="IPR036709">
    <property type="entry name" value="Autotransporte_beta_dom_sf"/>
</dbReference>
<comment type="caution">
    <text evidence="2">The sequence shown here is derived from an EMBL/GenBank/DDBJ whole genome shotgun (WGS) entry which is preliminary data.</text>
</comment>
<evidence type="ECO:0000259" key="1">
    <source>
        <dbReference type="PROSITE" id="PS51208"/>
    </source>
</evidence>
<evidence type="ECO:0000313" key="3">
    <source>
        <dbReference type="Proteomes" id="UP000014400"/>
    </source>
</evidence>
<dbReference type="RefSeq" id="WP_016474420.1">
    <property type="nucleotide sequence ID" value="NZ_KE150480.1"/>
</dbReference>
<dbReference type="InterPro" id="IPR005546">
    <property type="entry name" value="Autotransporte_beta"/>
</dbReference>
<feature type="domain" description="Autotransporter" evidence="1">
    <location>
        <begin position="901"/>
        <end position="1176"/>
    </location>
</feature>
<dbReference type="PATRIC" id="fig|1203554.3.peg.1172"/>
<dbReference type="AlphaFoldDB" id="S3CFZ0"/>